<dbReference type="InterPro" id="IPR013785">
    <property type="entry name" value="Aldolase_TIM"/>
</dbReference>
<sequence>MDKRLSEHDWGIIVALDIEDFEETLDLVRKVDKVEGVIGYKVGLTSVLHLGIVEAVRRIRAETDQFLVYDHQKAGPDMADMGPKFGAMCAKSDIDGLILFPMAGPTATSMFVKGAIDNNLLPLVGGQIPHSDYLVSGGGYVADDALDRIMSDAAAAGATSFILPANEKEANRKRAEWVAGNVEDGRMFVTGIGPLGGGITESFKLVEAVKRRYAIIGRSITAANDPAEAAKKLVDEAHSAL</sequence>
<reference evidence="3 4" key="1">
    <citation type="submission" date="2019-12" db="EMBL/GenBank/DDBJ databases">
        <title>Snethiella sp. nov. sp. isolated from sea sand.</title>
        <authorList>
            <person name="Kim J."/>
            <person name="Jeong S.E."/>
            <person name="Jung H.S."/>
            <person name="Jeon C.O."/>
        </authorList>
    </citation>
    <scope>NUCLEOTIDE SEQUENCE [LARGE SCALE GENOMIC DNA]</scope>
    <source>
        <strain evidence="3 4">DP05</strain>
    </source>
</reference>
<comment type="caution">
    <text evidence="3">The sequence shown here is derived from an EMBL/GenBank/DDBJ whole genome shotgun (WGS) entry which is preliminary data.</text>
</comment>
<evidence type="ECO:0000256" key="1">
    <source>
        <dbReference type="ARBA" id="ARBA00023239"/>
    </source>
</evidence>
<dbReference type="EMBL" id="WTUW01000002">
    <property type="protein sequence ID" value="MZR31518.1"/>
    <property type="molecule type" value="Genomic_DNA"/>
</dbReference>
<feature type="domain" description="Orotidine 5'-phosphate decarboxylase" evidence="2">
    <location>
        <begin position="11"/>
        <end position="233"/>
    </location>
</feature>
<name>A0A6L8W8Q5_9PROT</name>
<accession>A0A6L8W8Q5</accession>
<protein>
    <submittedName>
        <fullName evidence="3">Orotidine 5-phosphate decarboxylase</fullName>
    </submittedName>
</protein>
<organism evidence="3 4">
    <name type="scientific">Sneathiella litorea</name>
    <dbReference type="NCBI Taxonomy" id="2606216"/>
    <lineage>
        <taxon>Bacteria</taxon>
        <taxon>Pseudomonadati</taxon>
        <taxon>Pseudomonadota</taxon>
        <taxon>Alphaproteobacteria</taxon>
        <taxon>Sneathiellales</taxon>
        <taxon>Sneathiellaceae</taxon>
        <taxon>Sneathiella</taxon>
    </lineage>
</organism>
<dbReference type="Pfam" id="PF00215">
    <property type="entry name" value="OMPdecase"/>
    <property type="match status" value="1"/>
</dbReference>
<evidence type="ECO:0000313" key="3">
    <source>
        <dbReference type="EMBL" id="MZR31518.1"/>
    </source>
</evidence>
<dbReference type="AlphaFoldDB" id="A0A6L8W8Q5"/>
<keyword evidence="4" id="KW-1185">Reference proteome</keyword>
<dbReference type="SMART" id="SM00934">
    <property type="entry name" value="OMPdecase"/>
    <property type="match status" value="1"/>
</dbReference>
<dbReference type="Proteomes" id="UP000476030">
    <property type="component" value="Unassembled WGS sequence"/>
</dbReference>
<dbReference type="InterPro" id="IPR001754">
    <property type="entry name" value="OMPdeCOase_dom"/>
</dbReference>
<dbReference type="GO" id="GO:0004590">
    <property type="term" value="F:orotidine-5'-phosphate decarboxylase activity"/>
    <property type="evidence" value="ECO:0007669"/>
    <property type="project" value="InterPro"/>
</dbReference>
<evidence type="ECO:0000259" key="2">
    <source>
        <dbReference type="SMART" id="SM00934"/>
    </source>
</evidence>
<dbReference type="GO" id="GO:0006207">
    <property type="term" value="P:'de novo' pyrimidine nucleobase biosynthetic process"/>
    <property type="evidence" value="ECO:0007669"/>
    <property type="project" value="InterPro"/>
</dbReference>
<dbReference type="Gene3D" id="3.20.20.70">
    <property type="entry name" value="Aldolase class I"/>
    <property type="match status" value="1"/>
</dbReference>
<evidence type="ECO:0000313" key="4">
    <source>
        <dbReference type="Proteomes" id="UP000476030"/>
    </source>
</evidence>
<dbReference type="InterPro" id="IPR011060">
    <property type="entry name" value="RibuloseP-bd_barrel"/>
</dbReference>
<proteinExistence type="predicted"/>
<keyword evidence="1" id="KW-0456">Lyase</keyword>
<gene>
    <name evidence="3" type="ORF">GQE98_12830</name>
</gene>
<dbReference type="RefSeq" id="WP_161316018.1">
    <property type="nucleotide sequence ID" value="NZ_WTUW01000002.1"/>
</dbReference>
<dbReference type="SUPFAM" id="SSF51366">
    <property type="entry name" value="Ribulose-phoshate binding barrel"/>
    <property type="match status" value="1"/>
</dbReference>